<comment type="similarity">
    <text evidence="3 11">Belongs to the class-I aminoacyl-tRNA synthetase family. MetG type 1 subfamily.</text>
</comment>
<dbReference type="GO" id="GO:0046872">
    <property type="term" value="F:metal ion binding"/>
    <property type="evidence" value="ECO:0007669"/>
    <property type="project" value="UniProtKB-KW"/>
</dbReference>
<feature type="domain" description="Methionyl-tRNA synthetase anticodon-binding" evidence="13">
    <location>
        <begin position="416"/>
        <end position="568"/>
    </location>
</feature>
<dbReference type="OrthoDB" id="9810191at2"/>
<feature type="binding site" evidence="11">
    <location>
        <position position="159"/>
    </location>
    <ligand>
        <name>Zn(2+)</name>
        <dbReference type="ChEBI" id="CHEBI:29105"/>
    </ligand>
</feature>
<evidence type="ECO:0000259" key="13">
    <source>
        <dbReference type="Pfam" id="PF19303"/>
    </source>
</evidence>
<dbReference type="PANTHER" id="PTHR45765">
    <property type="entry name" value="METHIONINE--TRNA LIGASE"/>
    <property type="match status" value="1"/>
</dbReference>
<feature type="binding site" evidence="11">
    <location>
        <position position="143"/>
    </location>
    <ligand>
        <name>Zn(2+)</name>
        <dbReference type="ChEBI" id="CHEBI:29105"/>
    </ligand>
</feature>
<evidence type="ECO:0000256" key="1">
    <source>
        <dbReference type="ARBA" id="ARBA00003314"/>
    </source>
</evidence>
<dbReference type="EMBL" id="LGUI01000003">
    <property type="protein sequence ID" value="PNE33789.1"/>
    <property type="molecule type" value="Genomic_DNA"/>
</dbReference>
<name>A0A2N8NYD2_STREU</name>
<dbReference type="Gene3D" id="3.40.50.620">
    <property type="entry name" value="HUPs"/>
    <property type="match status" value="1"/>
</dbReference>
<feature type="domain" description="Methionyl/Leucyl tRNA synthetase" evidence="12">
    <location>
        <begin position="4"/>
        <end position="405"/>
    </location>
</feature>
<dbReference type="Proteomes" id="UP000528608">
    <property type="component" value="Unassembled WGS sequence"/>
</dbReference>
<dbReference type="InterPro" id="IPR033911">
    <property type="entry name" value="MetRS_core"/>
</dbReference>
<dbReference type="InterPro" id="IPR041872">
    <property type="entry name" value="Anticodon_Met"/>
</dbReference>
<proteinExistence type="inferred from homology"/>
<dbReference type="GO" id="GO:0017101">
    <property type="term" value="C:aminoacyl-tRNA synthetase multienzyme complex"/>
    <property type="evidence" value="ECO:0007669"/>
    <property type="project" value="TreeGrafter"/>
</dbReference>
<evidence type="ECO:0000256" key="4">
    <source>
        <dbReference type="ARBA" id="ARBA00022490"/>
    </source>
</evidence>
<dbReference type="InterPro" id="IPR009080">
    <property type="entry name" value="tRNAsynth_Ia_anticodon-bd"/>
</dbReference>
<keyword evidence="11" id="KW-0862">Zinc</keyword>
<evidence type="ECO:0000256" key="5">
    <source>
        <dbReference type="ARBA" id="ARBA00022598"/>
    </source>
</evidence>
<evidence type="ECO:0000256" key="9">
    <source>
        <dbReference type="ARBA" id="ARBA00023146"/>
    </source>
</evidence>
<dbReference type="RefSeq" id="WP_102918568.1">
    <property type="nucleotide sequence ID" value="NZ_JACHJF010000009.1"/>
</dbReference>
<dbReference type="CDD" id="cd07957">
    <property type="entry name" value="Anticodon_Ia_Met"/>
    <property type="match status" value="1"/>
</dbReference>
<dbReference type="PANTHER" id="PTHR45765:SF1">
    <property type="entry name" value="METHIONINE--TRNA LIGASE, CYTOPLASMIC"/>
    <property type="match status" value="1"/>
</dbReference>
<dbReference type="GO" id="GO:0006431">
    <property type="term" value="P:methionyl-tRNA aminoacylation"/>
    <property type="evidence" value="ECO:0007669"/>
    <property type="project" value="UniProtKB-UniRule"/>
</dbReference>
<evidence type="ECO:0000256" key="3">
    <source>
        <dbReference type="ARBA" id="ARBA00008258"/>
    </source>
</evidence>
<dbReference type="InterPro" id="IPR015413">
    <property type="entry name" value="Methionyl/Leucyl_tRNA_Synth"/>
</dbReference>
<feature type="binding site" evidence="11">
    <location>
        <position position="156"/>
    </location>
    <ligand>
        <name>Zn(2+)</name>
        <dbReference type="ChEBI" id="CHEBI:29105"/>
    </ligand>
</feature>
<feature type="binding site" evidence="11">
    <location>
        <position position="146"/>
    </location>
    <ligand>
        <name>Zn(2+)</name>
        <dbReference type="ChEBI" id="CHEBI:29105"/>
    </ligand>
</feature>
<keyword evidence="4 11" id="KW-0963">Cytoplasm</keyword>
<evidence type="ECO:0000256" key="7">
    <source>
        <dbReference type="ARBA" id="ARBA00022840"/>
    </source>
</evidence>
<dbReference type="GO" id="GO:0004825">
    <property type="term" value="F:methionine-tRNA ligase activity"/>
    <property type="evidence" value="ECO:0007669"/>
    <property type="project" value="UniProtKB-UniRule"/>
</dbReference>
<dbReference type="SUPFAM" id="SSF47323">
    <property type="entry name" value="Anticodon-binding domain of a subclass of class I aminoacyl-tRNA synthetases"/>
    <property type="match status" value="1"/>
</dbReference>
<evidence type="ECO:0000256" key="2">
    <source>
        <dbReference type="ARBA" id="ARBA00004496"/>
    </source>
</evidence>
<keyword evidence="6 11" id="KW-0547">Nucleotide-binding</keyword>
<dbReference type="InterPro" id="IPR029038">
    <property type="entry name" value="MetRS_Zn"/>
</dbReference>
<dbReference type="GO" id="GO:0005524">
    <property type="term" value="F:ATP binding"/>
    <property type="evidence" value="ECO:0007669"/>
    <property type="project" value="UniProtKB-UniRule"/>
</dbReference>
<dbReference type="GO" id="GO:0005829">
    <property type="term" value="C:cytosol"/>
    <property type="evidence" value="ECO:0007669"/>
    <property type="project" value="TreeGrafter"/>
</dbReference>
<dbReference type="InterPro" id="IPR023458">
    <property type="entry name" value="Met-tRNA_ligase_1"/>
</dbReference>
<comment type="catalytic activity">
    <reaction evidence="10 11">
        <text>tRNA(Met) + L-methionine + ATP = L-methionyl-tRNA(Met) + AMP + diphosphate</text>
        <dbReference type="Rhea" id="RHEA:13481"/>
        <dbReference type="Rhea" id="RHEA-COMP:9667"/>
        <dbReference type="Rhea" id="RHEA-COMP:9698"/>
        <dbReference type="ChEBI" id="CHEBI:30616"/>
        <dbReference type="ChEBI" id="CHEBI:33019"/>
        <dbReference type="ChEBI" id="CHEBI:57844"/>
        <dbReference type="ChEBI" id="CHEBI:78442"/>
        <dbReference type="ChEBI" id="CHEBI:78530"/>
        <dbReference type="ChEBI" id="CHEBI:456215"/>
        <dbReference type="EC" id="6.1.1.10"/>
    </reaction>
</comment>
<keyword evidence="8 11" id="KW-0648">Protein biosynthesis</keyword>
<gene>
    <name evidence="11" type="primary">metG</name>
    <name evidence="15" type="ORF">AF335_13360</name>
    <name evidence="14" type="ORF">FHS36_003363</name>
</gene>
<keyword evidence="11" id="KW-0479">Metal-binding</keyword>
<dbReference type="Proteomes" id="UP000235945">
    <property type="component" value="Unassembled WGS sequence"/>
</dbReference>
<reference evidence="16" key="2">
    <citation type="submission" date="2015-07" db="EMBL/GenBank/DDBJ databases">
        <authorList>
            <person name="Graham D.E."/>
            <person name="Giannone R.J."/>
            <person name="Gulvik C.A."/>
            <person name="Hettich R.L."/>
            <person name="Klingeman D.M."/>
            <person name="Mahan K.M."/>
            <person name="Parry R.J."/>
            <person name="Spain J.C."/>
        </authorList>
    </citation>
    <scope>NUCLEOTIDE SEQUENCE [LARGE SCALE GENOMIC DNA]</scope>
    <source>
        <strain evidence="16">ATCC 27428</strain>
    </source>
</reference>
<dbReference type="Pfam" id="PF19303">
    <property type="entry name" value="Anticodon_3"/>
    <property type="match status" value="1"/>
</dbReference>
<evidence type="ECO:0000313" key="14">
    <source>
        <dbReference type="EMBL" id="MBB5119929.1"/>
    </source>
</evidence>
<dbReference type="NCBIfam" id="TIGR00398">
    <property type="entry name" value="metG"/>
    <property type="match status" value="1"/>
</dbReference>
<evidence type="ECO:0000259" key="12">
    <source>
        <dbReference type="Pfam" id="PF09334"/>
    </source>
</evidence>
<comment type="cofactor">
    <cofactor evidence="11">
        <name>Zn(2+)</name>
        <dbReference type="ChEBI" id="CHEBI:29105"/>
    </cofactor>
    <text evidence="11">Binds 1 zinc ion per subunit.</text>
</comment>
<comment type="caution">
    <text evidence="15">The sequence shown here is derived from an EMBL/GenBank/DDBJ whole genome shotgun (WGS) entry which is preliminary data.</text>
</comment>
<evidence type="ECO:0000256" key="10">
    <source>
        <dbReference type="ARBA" id="ARBA00047364"/>
    </source>
</evidence>
<dbReference type="PRINTS" id="PR01041">
    <property type="entry name" value="TRNASYNTHMET"/>
</dbReference>
<dbReference type="AlphaFoldDB" id="A0A2N8NYD2"/>
<reference evidence="14 17" key="3">
    <citation type="submission" date="2020-08" db="EMBL/GenBank/DDBJ databases">
        <title>Genomic Encyclopedia of Type Strains, Phase III (KMG-III): the genomes of soil and plant-associated and newly described type strains.</title>
        <authorList>
            <person name="Whitman W."/>
        </authorList>
    </citation>
    <scope>NUCLEOTIDE SEQUENCE [LARGE SCALE GENOMIC DNA]</scope>
    <source>
        <strain evidence="14 17">CECT 3259</strain>
    </source>
</reference>
<dbReference type="InterPro" id="IPR014729">
    <property type="entry name" value="Rossmann-like_a/b/a_fold"/>
</dbReference>
<keyword evidence="16" id="KW-1185">Reference proteome</keyword>
<dbReference type="Gene3D" id="2.20.28.20">
    <property type="entry name" value="Methionyl-tRNA synthetase, Zn-domain"/>
    <property type="match status" value="1"/>
</dbReference>
<reference evidence="15" key="1">
    <citation type="submission" date="2015-07" db="EMBL/GenBank/DDBJ databases">
        <authorList>
            <person name="Noorani M."/>
        </authorList>
    </citation>
    <scope>NUCLEOTIDE SEQUENCE [LARGE SCALE GENOMIC DNA]</scope>
    <source>
        <strain evidence="15">ATCC 27428</strain>
    </source>
</reference>
<evidence type="ECO:0000256" key="8">
    <source>
        <dbReference type="ARBA" id="ARBA00022917"/>
    </source>
</evidence>
<sequence length="572" mass="64346">MARHLITSALPYINGIKHLGNMVGSMLPADVYARYLRQTGRETLYICATDEHGTPAELGAKELGLPVAEFCAKQHDAQKAIYDGFGLSFDYFGRSSSPENREITQHFARRLQENGFIEERSIRQVYSLADGRFLPDRYIVGTCPHCGYDKARGDQCENCTRVLDPTDLIDARSAISGSSELEVRETKHLFLLQSKLQGEVEAWIDEHGKDWPILASSIARKWLTEGLNDRAITRDLDWGVPVPADTWPELAAEGKVFYVWFDAPIEYIGATKEWADQDPANRDWKSWWYEATDVRYTQFMGKDNVPFHTVMFPATQLGTREPWKKVDYVKAFNWLNYYGGKFSTSQKRGVFTHDALELLPADYWRYFMMANAPESDDTSFTWELFSATVNKDLADVLGNFVNRVLSFSKKRFGEEVPAGAEAGEAEAALGREIAQLLREYEEHMEAMQFRKAAQALRALWSAGNSYLEAKAPWLEIKTDPEAAALTLRTAMNLIHLYSVVSEPFIPSSAAAMRKAFALADDTATWVTADEARSLSSVPAGTAFSVPPVLFAKITEEDLESYRERFGGGDEAA</sequence>
<evidence type="ECO:0000256" key="11">
    <source>
        <dbReference type="HAMAP-Rule" id="MF_00098"/>
    </source>
</evidence>
<dbReference type="FunFam" id="2.20.28.20:FF:000001">
    <property type="entry name" value="Methionine--tRNA ligase"/>
    <property type="match status" value="1"/>
</dbReference>
<keyword evidence="7 11" id="KW-0067">ATP-binding</keyword>
<evidence type="ECO:0000256" key="6">
    <source>
        <dbReference type="ARBA" id="ARBA00022741"/>
    </source>
</evidence>
<protein>
    <recommendedName>
        <fullName evidence="11">Methionine--tRNA ligase</fullName>
        <ecNumber evidence="11">6.1.1.10</ecNumber>
    </recommendedName>
    <alternativeName>
        <fullName evidence="11">Methionyl-tRNA synthetase</fullName>
        <shortName evidence="11">MetRS</shortName>
    </alternativeName>
</protein>
<dbReference type="Gene3D" id="1.10.730.10">
    <property type="entry name" value="Isoleucyl-tRNA Synthetase, Domain 1"/>
    <property type="match status" value="1"/>
</dbReference>
<keyword evidence="9 11" id="KW-0030">Aminoacyl-tRNA synthetase</keyword>
<dbReference type="EC" id="6.1.1.10" evidence="11"/>
<feature type="short sequence motif" description="'KMSKS' region" evidence="11">
    <location>
        <begin position="341"/>
        <end position="345"/>
    </location>
</feature>
<dbReference type="SUPFAM" id="SSF52374">
    <property type="entry name" value="Nucleotidylyl transferase"/>
    <property type="match status" value="1"/>
</dbReference>
<feature type="short sequence motif" description="'HIGH' region" evidence="11">
    <location>
        <begin position="11"/>
        <end position="21"/>
    </location>
</feature>
<comment type="function">
    <text evidence="1 11">Is required not only for elongation of protein synthesis but also for the initiation of all mRNA translation through initiator tRNA(fMet) aminoacylation.</text>
</comment>
<comment type="subunit">
    <text evidence="11">Monomer.</text>
</comment>
<evidence type="ECO:0000313" key="15">
    <source>
        <dbReference type="EMBL" id="PNE33789.1"/>
    </source>
</evidence>
<accession>A0A2N8NYD2</accession>
<dbReference type="InterPro" id="IPR014758">
    <property type="entry name" value="Met-tRNA_synth"/>
</dbReference>
<dbReference type="CDD" id="cd00814">
    <property type="entry name" value="MetRS_core"/>
    <property type="match status" value="1"/>
</dbReference>
<dbReference type="Pfam" id="PF09334">
    <property type="entry name" value="tRNA-synt_1g"/>
    <property type="match status" value="1"/>
</dbReference>
<dbReference type="HAMAP" id="MF_00098">
    <property type="entry name" value="Met_tRNA_synth_type1"/>
    <property type="match status" value="1"/>
</dbReference>
<keyword evidence="5 11" id="KW-0436">Ligase</keyword>
<organism evidence="15 16">
    <name type="scientific">Streptomyces eurocidicus</name>
    <name type="common">Streptoverticillium eurocidicus</name>
    <dbReference type="NCBI Taxonomy" id="66423"/>
    <lineage>
        <taxon>Bacteria</taxon>
        <taxon>Bacillati</taxon>
        <taxon>Actinomycetota</taxon>
        <taxon>Actinomycetes</taxon>
        <taxon>Kitasatosporales</taxon>
        <taxon>Streptomycetaceae</taxon>
        <taxon>Streptomyces</taxon>
    </lineage>
</organism>
<comment type="subcellular location">
    <subcellularLocation>
        <location evidence="2 11">Cytoplasm</location>
    </subcellularLocation>
</comment>
<dbReference type="EMBL" id="JACHJF010000009">
    <property type="protein sequence ID" value="MBB5119929.1"/>
    <property type="molecule type" value="Genomic_DNA"/>
</dbReference>
<evidence type="ECO:0000313" key="17">
    <source>
        <dbReference type="Proteomes" id="UP000528608"/>
    </source>
</evidence>
<evidence type="ECO:0000313" key="16">
    <source>
        <dbReference type="Proteomes" id="UP000235945"/>
    </source>
</evidence>
<dbReference type="SUPFAM" id="SSF57770">
    <property type="entry name" value="Methionyl-tRNA synthetase (MetRS), Zn-domain"/>
    <property type="match status" value="1"/>
</dbReference>
<feature type="binding site" evidence="11">
    <location>
        <position position="344"/>
    </location>
    <ligand>
        <name>ATP</name>
        <dbReference type="ChEBI" id="CHEBI:30616"/>
    </ligand>
</feature>